<evidence type="ECO:0000256" key="1">
    <source>
        <dbReference type="SAM" id="MobiDB-lite"/>
    </source>
</evidence>
<keyword evidence="3" id="KW-1185">Reference proteome</keyword>
<reference evidence="2 3" key="1">
    <citation type="journal article" date="2014" name="Genome Announc.">
        <title>Draft Genome Sequence of Lutibaculum baratangense Strain AMV1T, Isolated from a Mud Volcano in Andamans, India.</title>
        <authorList>
            <person name="Singh A."/>
            <person name="Sreenivas A."/>
            <person name="Sathyanarayana Reddy G."/>
            <person name="Pinnaka A.K."/>
            <person name="Shivaji S."/>
        </authorList>
    </citation>
    <scope>NUCLEOTIDE SEQUENCE [LARGE SCALE GENOMIC DNA]</scope>
    <source>
        <strain evidence="2 3">AMV1</strain>
    </source>
</reference>
<comment type="caution">
    <text evidence="2">The sequence shown here is derived from an EMBL/GenBank/DDBJ whole genome shotgun (WGS) entry which is preliminary data.</text>
</comment>
<name>V4T9N2_9HYPH</name>
<evidence type="ECO:0000313" key="2">
    <source>
        <dbReference type="EMBL" id="ESR23223.1"/>
    </source>
</evidence>
<gene>
    <name evidence="2" type="ORF">N177_3291</name>
</gene>
<sequence>MVVITVPPPPSVLRLNRVPGVAEGKVPEAPSRSTGNRSRRGLGNPV</sequence>
<evidence type="ECO:0000313" key="3">
    <source>
        <dbReference type="Proteomes" id="UP000017819"/>
    </source>
</evidence>
<dbReference type="AlphaFoldDB" id="V4T9N2"/>
<proteinExistence type="predicted"/>
<feature type="region of interest" description="Disordered" evidence="1">
    <location>
        <begin position="20"/>
        <end position="46"/>
    </location>
</feature>
<dbReference type="Proteomes" id="UP000017819">
    <property type="component" value="Unassembled WGS sequence"/>
</dbReference>
<protein>
    <submittedName>
        <fullName evidence="2">Uncharacterized protein</fullName>
    </submittedName>
</protein>
<accession>V4T9N2</accession>
<organism evidence="2 3">
    <name type="scientific">Lutibaculum baratangense AMV1</name>
    <dbReference type="NCBI Taxonomy" id="631454"/>
    <lineage>
        <taxon>Bacteria</taxon>
        <taxon>Pseudomonadati</taxon>
        <taxon>Pseudomonadota</taxon>
        <taxon>Alphaproteobacteria</taxon>
        <taxon>Hyphomicrobiales</taxon>
        <taxon>Tepidamorphaceae</taxon>
        <taxon>Lutibaculum</taxon>
    </lineage>
</organism>
<dbReference type="EMBL" id="AWXZ01000039">
    <property type="protein sequence ID" value="ESR23223.1"/>
    <property type="molecule type" value="Genomic_DNA"/>
</dbReference>